<feature type="transmembrane region" description="Helical" evidence="1">
    <location>
        <begin position="236"/>
        <end position="255"/>
    </location>
</feature>
<dbReference type="GeneID" id="38121580"/>
<dbReference type="STRING" id="1810919.A0A3D8QC23"/>
<feature type="transmembrane region" description="Helical" evidence="1">
    <location>
        <begin position="319"/>
        <end position="339"/>
    </location>
</feature>
<dbReference type="EMBL" id="PVWQ01000022">
    <property type="protein sequence ID" value="RDW59004.1"/>
    <property type="molecule type" value="Genomic_DNA"/>
</dbReference>
<reference evidence="2 3" key="1">
    <citation type="journal article" date="2018" name="IMA Fungus">
        <title>IMA Genome-F 9: Draft genome sequence of Annulohypoxylon stygium, Aspergillus mulundensis, Berkeleyomyces basicola (syn. Thielaviopsis basicola), Ceratocystis smalleyi, two Cercospora beticola strains, Coleophoma cylindrospora, Fusarium fracticaudum, Phialophora cf. hyalina, and Morchella septimelata.</title>
        <authorList>
            <person name="Wingfield B.D."/>
            <person name="Bills G.F."/>
            <person name="Dong Y."/>
            <person name="Huang W."/>
            <person name="Nel W.J."/>
            <person name="Swalarsk-Parry B.S."/>
            <person name="Vaghefi N."/>
            <person name="Wilken P.M."/>
            <person name="An Z."/>
            <person name="de Beer Z.W."/>
            <person name="De Vos L."/>
            <person name="Chen L."/>
            <person name="Duong T.A."/>
            <person name="Gao Y."/>
            <person name="Hammerbacher A."/>
            <person name="Kikkert J.R."/>
            <person name="Li Y."/>
            <person name="Li H."/>
            <person name="Li K."/>
            <person name="Li Q."/>
            <person name="Liu X."/>
            <person name="Ma X."/>
            <person name="Naidoo K."/>
            <person name="Pethybridge S.J."/>
            <person name="Sun J."/>
            <person name="Steenkamp E.T."/>
            <person name="van der Nest M.A."/>
            <person name="van Wyk S."/>
            <person name="Wingfield M.J."/>
            <person name="Xiong C."/>
            <person name="Yue Q."/>
            <person name="Zhang X."/>
        </authorList>
    </citation>
    <scope>NUCLEOTIDE SEQUENCE [LARGE SCALE GENOMIC DNA]</scope>
    <source>
        <strain evidence="2 3">DSM 5745</strain>
    </source>
</reference>
<evidence type="ECO:0000313" key="3">
    <source>
        <dbReference type="Proteomes" id="UP000256690"/>
    </source>
</evidence>
<accession>A0A3D8QC23</accession>
<dbReference type="OrthoDB" id="7464126at2759"/>
<protein>
    <submittedName>
        <fullName evidence="2">Uncharacterized protein</fullName>
    </submittedName>
</protein>
<feature type="transmembrane region" description="Helical" evidence="1">
    <location>
        <begin position="40"/>
        <end position="62"/>
    </location>
</feature>
<gene>
    <name evidence="2" type="ORF">DSM5745_11210</name>
</gene>
<evidence type="ECO:0000313" key="2">
    <source>
        <dbReference type="EMBL" id="RDW59004.1"/>
    </source>
</evidence>
<proteinExistence type="predicted"/>
<keyword evidence="1" id="KW-0472">Membrane</keyword>
<keyword evidence="3" id="KW-1185">Reference proteome</keyword>
<name>A0A3D8QC23_9EURO</name>
<evidence type="ECO:0000256" key="1">
    <source>
        <dbReference type="SAM" id="Phobius"/>
    </source>
</evidence>
<dbReference type="Proteomes" id="UP000256690">
    <property type="component" value="Unassembled WGS sequence"/>
</dbReference>
<feature type="transmembrane region" description="Helical" evidence="1">
    <location>
        <begin position="194"/>
        <end position="216"/>
    </location>
</feature>
<organism evidence="2 3">
    <name type="scientific">Aspergillus mulundensis</name>
    <dbReference type="NCBI Taxonomy" id="1810919"/>
    <lineage>
        <taxon>Eukaryota</taxon>
        <taxon>Fungi</taxon>
        <taxon>Dikarya</taxon>
        <taxon>Ascomycota</taxon>
        <taxon>Pezizomycotina</taxon>
        <taxon>Eurotiomycetes</taxon>
        <taxon>Eurotiomycetidae</taxon>
        <taxon>Eurotiales</taxon>
        <taxon>Aspergillaceae</taxon>
        <taxon>Aspergillus</taxon>
        <taxon>Aspergillus subgen. Nidulantes</taxon>
    </lineage>
</organism>
<dbReference type="RefSeq" id="XP_026598301.1">
    <property type="nucleotide sequence ID" value="XM_026753226.1"/>
</dbReference>
<comment type="caution">
    <text evidence="2">The sequence shown here is derived from an EMBL/GenBank/DDBJ whole genome shotgun (WGS) entry which is preliminary data.</text>
</comment>
<dbReference type="AlphaFoldDB" id="A0A3D8QC23"/>
<keyword evidence="1" id="KW-0812">Transmembrane</keyword>
<keyword evidence="1" id="KW-1133">Transmembrane helix</keyword>
<sequence length="782" mass="86989">MTWWDDFSNNLATDLAPFVTLFGENPTKQYLSECLTVVDAIIFAIAPLGVITAMVSAIRVCGPPSLRAFIGRAQEGAATAEAELCSSTSREVCELYNNGGIARVLGRSKILEFVHDRFDCRPQTGLVYRASRPTEDGWGTGIYTFKNYALCDANSEWVEEKKRENHVSLEQQRHRFAPNPNLTINIGIRAYSPWVSVGVTVIGTALQLGVLAWAAIARYQLHWTRGDAQERYAVPTLVSGTGLLAIGMAMCVSLIDGSTKERVFHRSTTEHAQSRIYWVQPGTQFVGDQAFDSFAYSHPNNNLTRYTTSWKNNRQPPRTLGVCVCVALTAVGFVLQFLGLRACHSSVAVAQLGLTLLMSTARSFLRSNRIAERNVLLADNPEYYAGHELDWLALRIGHLDRPILRRNWQMARGLDCNSLSPTAAERRWVRPENVRLSWCNDTTPLVSGFATGDRRTNDTSALWGPAQRWRYNQYFPPENEGDNSTRLMSDNAAVFLYRARLAYLTQDWGPQLVKSRATARSLSLAIDATMNLLYDSDAILAAGWESVSLMFWAFPCEVTESVAMKHHVGGARPEPKTSGNGGPGYVRLALSRVRRGNNQFGRWEADTSELEAILGLVAWSRVGGPSYETFVDRIFDIRRRGLEDDEETLARAWGGPSSYISYPLASLRAHRPYELFGVHHIPASAAVRDMVAFVHIRSLRVNADNIYLVLAQEVYSVFFSLLLNIVQDIGGETTRVGKKIVNSNVERIQQVFAESGLGTSQDALECIFPALLSQAKVPRSPC</sequence>